<sequence>MESNSTALGKATKKADNEHAATTMLRSTGTPNLNGRTDESEQQDRCWNVPVAMAAAAFMVCMPWSWFGLLLVYFMEEFEISRETASWPKSIASVLSHVSGLAVYGLQQYIKTYYIVLISTILTSAGFIFSAFASNILWMSMTLGVMHGLGHGVFVTSATVYTLLHFEKYRGIATSLAFIAYGASSVISQIVLAGLVELYDIGGALLVYGGVLLNATIVVMLAKNPWPLQLSRKQGQSEPLLKKDIESTCYEATTNNTSSKQSPEDQCLIMSEKKMLPESCSLKQALELFYAPSFYVLLVTVVVGDYTNTEFSATIVDYGMDKGINQDHAKHLVTFSAIGQVAGRVAVPLQSDFSPFMRHFLYTLSFLALCCCMVAMPYVSAWWTTLALSTVIGASEGYIMCIKYVLLAEHLGVERTAVAIGMIGILMTPALLVSPKILGLFRDVAGSYDGYYRLMATLSLMAALLFAGHDAWIHTKRKRRHSVNHKSPTSEAT</sequence>
<feature type="region of interest" description="Disordered" evidence="1">
    <location>
        <begin position="1"/>
        <end position="41"/>
    </location>
</feature>
<keyword evidence="2" id="KW-0472">Membrane</keyword>
<feature type="transmembrane region" description="Helical" evidence="2">
    <location>
        <begin position="176"/>
        <end position="195"/>
    </location>
</feature>
<dbReference type="VEuPathDB" id="VectorBase:LOC119181277"/>
<keyword evidence="2" id="KW-1133">Transmembrane helix</keyword>
<dbReference type="PANTHER" id="PTHR11360">
    <property type="entry name" value="MONOCARBOXYLATE TRANSPORTER"/>
    <property type="match status" value="1"/>
</dbReference>
<protein>
    <submittedName>
        <fullName evidence="3">Putative monocarboxylate transporter</fullName>
    </submittedName>
</protein>
<dbReference type="OrthoDB" id="6506197at2759"/>
<dbReference type="AlphaFoldDB" id="A0A6M2CGX7"/>
<accession>A0A6M2CGX7</accession>
<evidence type="ECO:0000313" key="3">
    <source>
        <dbReference type="EMBL" id="NOV32886.1"/>
    </source>
</evidence>
<name>A0A6M2CGX7_RHIMP</name>
<dbReference type="PANTHER" id="PTHR11360:SF303">
    <property type="entry name" value="MAJOR FACILITATOR SUPERFAMILY (MFS) PROFILE DOMAIN-CONTAINING PROTEIN"/>
    <property type="match status" value="1"/>
</dbReference>
<evidence type="ECO:0000256" key="2">
    <source>
        <dbReference type="SAM" id="Phobius"/>
    </source>
</evidence>
<dbReference type="SUPFAM" id="SSF103473">
    <property type="entry name" value="MFS general substrate transporter"/>
    <property type="match status" value="1"/>
</dbReference>
<feature type="transmembrane region" description="Helical" evidence="2">
    <location>
        <begin position="113"/>
        <end position="138"/>
    </location>
</feature>
<feature type="transmembrane region" description="Helical" evidence="2">
    <location>
        <begin position="386"/>
        <end position="406"/>
    </location>
</feature>
<dbReference type="InterPro" id="IPR011701">
    <property type="entry name" value="MFS"/>
</dbReference>
<feature type="transmembrane region" description="Helical" evidence="2">
    <location>
        <begin position="51"/>
        <end position="75"/>
    </location>
</feature>
<proteinExistence type="predicted"/>
<feature type="transmembrane region" description="Helical" evidence="2">
    <location>
        <begin position="418"/>
        <end position="438"/>
    </location>
</feature>
<feature type="transmembrane region" description="Helical" evidence="2">
    <location>
        <begin position="144"/>
        <end position="164"/>
    </location>
</feature>
<keyword evidence="2" id="KW-0812">Transmembrane</keyword>
<dbReference type="EMBL" id="GHWJ01000149">
    <property type="protein sequence ID" value="NOV32886.1"/>
    <property type="molecule type" value="Transcribed_RNA"/>
</dbReference>
<feature type="transmembrane region" description="Helical" evidence="2">
    <location>
        <begin position="360"/>
        <end position="380"/>
    </location>
</feature>
<dbReference type="Pfam" id="PF07690">
    <property type="entry name" value="MFS_1"/>
    <property type="match status" value="1"/>
</dbReference>
<reference evidence="3" key="1">
    <citation type="submission" date="2019-09" db="EMBL/GenBank/DDBJ databases">
        <title>Organ-specific transcriptomic study of the physiology of the cattle tick, Rhipicephalus microplus.</title>
        <authorList>
            <person name="Tirloni L."/>
            <person name="Braz G."/>
            <person name="Gandara A.C.P."/>
            <person name="Sabadin G.A."/>
            <person name="da Silva R.M."/>
            <person name="Guizzo M.G."/>
            <person name="Machado J.A."/>
            <person name="Costa E.P."/>
            <person name="Gomes H.F."/>
            <person name="Moraes J."/>
            <person name="Mota M.B.S."/>
            <person name="Mesquita R.D."/>
            <person name="Alvarenga P.H."/>
            <person name="Alves F."/>
            <person name="Seixas A."/>
            <person name="da Fonseca R.N."/>
            <person name="Fogaca A."/>
            <person name="Logullo C."/>
            <person name="Tanaka A."/>
            <person name="Daffre S."/>
            <person name="Termignoni C."/>
            <person name="Vaz I.S.Jr."/>
            <person name="Oliveira P.L."/>
            <person name="Ribeiro J.M."/>
        </authorList>
    </citation>
    <scope>NUCLEOTIDE SEQUENCE</scope>
    <source>
        <strain evidence="3">Porto Alegre</strain>
    </source>
</reference>
<dbReference type="InterPro" id="IPR036259">
    <property type="entry name" value="MFS_trans_sf"/>
</dbReference>
<evidence type="ECO:0000256" key="1">
    <source>
        <dbReference type="SAM" id="MobiDB-lite"/>
    </source>
</evidence>
<organism evidence="3">
    <name type="scientific">Rhipicephalus microplus</name>
    <name type="common">Cattle tick</name>
    <name type="synonym">Boophilus microplus</name>
    <dbReference type="NCBI Taxonomy" id="6941"/>
    <lineage>
        <taxon>Eukaryota</taxon>
        <taxon>Metazoa</taxon>
        <taxon>Ecdysozoa</taxon>
        <taxon>Arthropoda</taxon>
        <taxon>Chelicerata</taxon>
        <taxon>Arachnida</taxon>
        <taxon>Acari</taxon>
        <taxon>Parasitiformes</taxon>
        <taxon>Ixodida</taxon>
        <taxon>Ixodoidea</taxon>
        <taxon>Ixodidae</taxon>
        <taxon>Rhipicephalinae</taxon>
        <taxon>Rhipicephalus</taxon>
        <taxon>Boophilus</taxon>
    </lineage>
</organism>
<dbReference type="Gene3D" id="1.20.1250.20">
    <property type="entry name" value="MFS general substrate transporter like domains"/>
    <property type="match status" value="1"/>
</dbReference>
<feature type="compositionally biased region" description="Polar residues" evidence="1">
    <location>
        <begin position="24"/>
        <end position="35"/>
    </location>
</feature>
<dbReference type="GO" id="GO:0008028">
    <property type="term" value="F:monocarboxylic acid transmembrane transporter activity"/>
    <property type="evidence" value="ECO:0007669"/>
    <property type="project" value="TreeGrafter"/>
</dbReference>
<feature type="transmembrane region" description="Helical" evidence="2">
    <location>
        <begin position="201"/>
        <end position="222"/>
    </location>
</feature>
<dbReference type="InterPro" id="IPR050327">
    <property type="entry name" value="Proton-linked_MCT"/>
</dbReference>
<feature type="transmembrane region" description="Helical" evidence="2">
    <location>
        <begin position="450"/>
        <end position="472"/>
    </location>
</feature>